<evidence type="ECO:0000256" key="2">
    <source>
        <dbReference type="ARBA" id="ARBA00023169"/>
    </source>
</evidence>
<gene>
    <name evidence="5" type="ORF">DLJ53_24520</name>
</gene>
<dbReference type="Pfam" id="PF02397">
    <property type="entry name" value="Bac_transf"/>
    <property type="match status" value="1"/>
</dbReference>
<comment type="similarity">
    <text evidence="1">Belongs to the bacterial sugar transferase family.</text>
</comment>
<feature type="transmembrane region" description="Helical" evidence="3">
    <location>
        <begin position="88"/>
        <end position="109"/>
    </location>
</feature>
<comment type="caution">
    <text evidence="5">The sequence shown here is derived from an EMBL/GenBank/DDBJ whole genome shotgun (WGS) entry which is preliminary data.</text>
</comment>
<dbReference type="Proteomes" id="UP000249590">
    <property type="component" value="Unassembled WGS sequence"/>
</dbReference>
<keyword evidence="6" id="KW-1185">Reference proteome</keyword>
<keyword evidence="3" id="KW-0472">Membrane</keyword>
<reference evidence="5 6" key="1">
    <citation type="submission" date="2018-05" db="EMBL/GenBank/DDBJ databases">
        <title>Acuticoccus sediminis sp. nov., isolated from deep-sea sediment of Indian Ocean.</title>
        <authorList>
            <person name="Liu X."/>
            <person name="Lai Q."/>
            <person name="Du Y."/>
            <person name="Sun F."/>
            <person name="Zhang X."/>
            <person name="Wang S."/>
            <person name="Shao Z."/>
        </authorList>
    </citation>
    <scope>NUCLEOTIDE SEQUENCE [LARGE SCALE GENOMIC DNA]</scope>
    <source>
        <strain evidence="5 6">PTG4-2</strain>
    </source>
</reference>
<dbReference type="AlphaFoldDB" id="A0A8B2NT90"/>
<evidence type="ECO:0000313" key="5">
    <source>
        <dbReference type="EMBL" id="RAH98803.1"/>
    </source>
</evidence>
<organism evidence="5 6">
    <name type="scientific">Acuticoccus sediminis</name>
    <dbReference type="NCBI Taxonomy" id="2184697"/>
    <lineage>
        <taxon>Bacteria</taxon>
        <taxon>Pseudomonadati</taxon>
        <taxon>Pseudomonadota</taxon>
        <taxon>Alphaproteobacteria</taxon>
        <taxon>Hyphomicrobiales</taxon>
        <taxon>Amorphaceae</taxon>
        <taxon>Acuticoccus</taxon>
    </lineage>
</organism>
<keyword evidence="2" id="KW-0270">Exopolysaccharide synthesis</keyword>
<keyword evidence="5" id="KW-0808">Transferase</keyword>
<evidence type="ECO:0000256" key="1">
    <source>
        <dbReference type="ARBA" id="ARBA00006464"/>
    </source>
</evidence>
<dbReference type="PANTHER" id="PTHR30576:SF0">
    <property type="entry name" value="UNDECAPRENYL-PHOSPHATE N-ACETYLGALACTOSAMINYL 1-PHOSPHATE TRANSFERASE-RELATED"/>
    <property type="match status" value="1"/>
</dbReference>
<protein>
    <submittedName>
        <fullName evidence="5">UDP-glucose--undecaprenyl-phosphate glucose-1-phosphate transferase</fullName>
    </submittedName>
</protein>
<keyword evidence="3" id="KW-1133">Transmembrane helix</keyword>
<dbReference type="GO" id="GO:0016780">
    <property type="term" value="F:phosphotransferase activity, for other substituted phosphate groups"/>
    <property type="evidence" value="ECO:0007669"/>
    <property type="project" value="TreeGrafter"/>
</dbReference>
<feature type="domain" description="Bacterial sugar transferase" evidence="4">
    <location>
        <begin position="84"/>
        <end position="266"/>
    </location>
</feature>
<sequence length="273" mass="30709">MFLRGTPWRRDLIERDRSYFLISEERMRGHRHEFRGADAPADVLSMGGSTAVAASASPQFQPVPALPREADHQDTIPSGELLFRIRDLVLATVLVVALAPLFALIALAIKLDSSGPVFFRQQRGGLGGKAFTCLKFRSMHVLEDGPEVRCAERKDKRVTRIGHFLRRSSLDELPQLFNVLHGDMSLVGPRPHALAHDREYARTIPSYTERFRVKPGMTGLAQILDLRGEVNDDIKITGRVAADVHYVERRSLMLDFVIMAMTPIMLVFCRSAY</sequence>
<evidence type="ECO:0000259" key="4">
    <source>
        <dbReference type="Pfam" id="PF02397"/>
    </source>
</evidence>
<dbReference type="EMBL" id="QHHQ01000006">
    <property type="protein sequence ID" value="RAH98803.1"/>
    <property type="molecule type" value="Genomic_DNA"/>
</dbReference>
<keyword evidence="3" id="KW-0812">Transmembrane</keyword>
<dbReference type="PANTHER" id="PTHR30576">
    <property type="entry name" value="COLANIC BIOSYNTHESIS UDP-GLUCOSE LIPID CARRIER TRANSFERASE"/>
    <property type="match status" value="1"/>
</dbReference>
<accession>A0A8B2NT90</accession>
<dbReference type="GO" id="GO:0000271">
    <property type="term" value="P:polysaccharide biosynthetic process"/>
    <property type="evidence" value="ECO:0007669"/>
    <property type="project" value="UniProtKB-KW"/>
</dbReference>
<proteinExistence type="inferred from homology"/>
<evidence type="ECO:0000256" key="3">
    <source>
        <dbReference type="SAM" id="Phobius"/>
    </source>
</evidence>
<evidence type="ECO:0000313" key="6">
    <source>
        <dbReference type="Proteomes" id="UP000249590"/>
    </source>
</evidence>
<dbReference type="InterPro" id="IPR003362">
    <property type="entry name" value="Bact_transf"/>
</dbReference>
<name>A0A8B2NT90_9HYPH</name>